<evidence type="ECO:0000313" key="5">
    <source>
        <dbReference type="Proteomes" id="UP001152172"/>
    </source>
</evidence>
<dbReference type="InterPro" id="IPR018392">
    <property type="entry name" value="LysM"/>
</dbReference>
<evidence type="ECO:0000313" key="4">
    <source>
        <dbReference type="EMBL" id="MCZ8532285.1"/>
    </source>
</evidence>
<evidence type="ECO:0000259" key="3">
    <source>
        <dbReference type="PROSITE" id="PS51782"/>
    </source>
</evidence>
<dbReference type="SUPFAM" id="SSF54106">
    <property type="entry name" value="LysM domain"/>
    <property type="match status" value="1"/>
</dbReference>
<evidence type="ECO:0000256" key="2">
    <source>
        <dbReference type="SAM" id="Phobius"/>
    </source>
</evidence>
<feature type="region of interest" description="Disordered" evidence="1">
    <location>
        <begin position="1"/>
        <end position="37"/>
    </location>
</feature>
<feature type="compositionally biased region" description="Basic and acidic residues" evidence="1">
    <location>
        <begin position="1"/>
        <end position="15"/>
    </location>
</feature>
<accession>A0A9X3L6Z4</accession>
<feature type="compositionally biased region" description="Basic and acidic residues" evidence="1">
    <location>
        <begin position="93"/>
        <end position="103"/>
    </location>
</feature>
<keyword evidence="5" id="KW-1185">Reference proteome</keyword>
<feature type="transmembrane region" description="Helical" evidence="2">
    <location>
        <begin position="43"/>
        <end position="67"/>
    </location>
</feature>
<feature type="compositionally biased region" description="Acidic residues" evidence="1">
    <location>
        <begin position="118"/>
        <end position="131"/>
    </location>
</feature>
<keyword evidence="2" id="KW-0472">Membrane</keyword>
<organism evidence="4 5">
    <name type="scientific">Psychrobacillus psychrodurans</name>
    <dbReference type="NCBI Taxonomy" id="126157"/>
    <lineage>
        <taxon>Bacteria</taxon>
        <taxon>Bacillati</taxon>
        <taxon>Bacillota</taxon>
        <taxon>Bacilli</taxon>
        <taxon>Bacillales</taxon>
        <taxon>Bacillaceae</taxon>
        <taxon>Psychrobacillus</taxon>
    </lineage>
</organism>
<dbReference type="Proteomes" id="UP001152172">
    <property type="component" value="Unassembled WGS sequence"/>
</dbReference>
<dbReference type="CDD" id="cd00118">
    <property type="entry name" value="LysM"/>
    <property type="match status" value="1"/>
</dbReference>
<evidence type="ECO:0000256" key="1">
    <source>
        <dbReference type="SAM" id="MobiDB-lite"/>
    </source>
</evidence>
<dbReference type="EMBL" id="JAMKBI010000002">
    <property type="protein sequence ID" value="MCZ8532285.1"/>
    <property type="molecule type" value="Genomic_DNA"/>
</dbReference>
<dbReference type="SMART" id="SM00257">
    <property type="entry name" value="LysM"/>
    <property type="match status" value="1"/>
</dbReference>
<feature type="region of interest" description="Disordered" evidence="1">
    <location>
        <begin position="88"/>
        <end position="154"/>
    </location>
</feature>
<proteinExistence type="predicted"/>
<sequence>MNQDDYQKKIDEHRQSIGQDDDTNEMRRSRSSNQKPKKKSRNLLIPVVFCIFILIPISIFIYVQFFYVADPDKAEVVKNDTIHVETQAINNGTEKDETTKTEEKEEEEVGVPVVTTPEETEQPAEQTEEVTEEPKQEEVAVDKTEPTEAASSKTHIVKENETLYRIAVNYYKDPAAVEKIKSANGLSSNEISVGQKLVLP</sequence>
<feature type="compositionally biased region" description="Basic and acidic residues" evidence="1">
    <location>
        <begin position="132"/>
        <end position="146"/>
    </location>
</feature>
<dbReference type="Pfam" id="PF01476">
    <property type="entry name" value="LysM"/>
    <property type="match status" value="1"/>
</dbReference>
<dbReference type="PROSITE" id="PS51782">
    <property type="entry name" value="LYSM"/>
    <property type="match status" value="1"/>
</dbReference>
<reference evidence="4" key="1">
    <citation type="submission" date="2022-05" db="EMBL/GenBank/DDBJ databases">
        <authorList>
            <person name="Colautti A."/>
            <person name="Iacumin L."/>
        </authorList>
    </citation>
    <scope>NUCLEOTIDE SEQUENCE</scope>
    <source>
        <strain evidence="4">DSM 30747</strain>
    </source>
</reference>
<keyword evidence="2" id="KW-0812">Transmembrane</keyword>
<dbReference type="RefSeq" id="WP_269920896.1">
    <property type="nucleotide sequence ID" value="NZ_JAMKBI010000002.1"/>
</dbReference>
<dbReference type="AlphaFoldDB" id="A0A9X3L6Z4"/>
<dbReference type="InterPro" id="IPR036779">
    <property type="entry name" value="LysM_dom_sf"/>
</dbReference>
<comment type="caution">
    <text evidence="4">The sequence shown here is derived from an EMBL/GenBank/DDBJ whole genome shotgun (WGS) entry which is preliminary data.</text>
</comment>
<dbReference type="Gene3D" id="3.10.350.10">
    <property type="entry name" value="LysM domain"/>
    <property type="match status" value="1"/>
</dbReference>
<name>A0A9X3L6Z4_9BACI</name>
<feature type="domain" description="LysM" evidence="3">
    <location>
        <begin position="153"/>
        <end position="199"/>
    </location>
</feature>
<gene>
    <name evidence="4" type="ORF">M9R61_02840</name>
</gene>
<protein>
    <submittedName>
        <fullName evidence="4">LysM peptidoglycan-binding domain-containing protein</fullName>
    </submittedName>
</protein>
<keyword evidence="2" id="KW-1133">Transmembrane helix</keyword>